<evidence type="ECO:0000256" key="1">
    <source>
        <dbReference type="SAM" id="MobiDB-lite"/>
    </source>
</evidence>
<dbReference type="Proteomes" id="UP000823749">
    <property type="component" value="Chromosome 3"/>
</dbReference>
<feature type="chain" id="PRO_5043574310" evidence="2">
    <location>
        <begin position="17"/>
        <end position="263"/>
    </location>
</feature>
<gene>
    <name evidence="3" type="ORF">RHGRI_007347</name>
</gene>
<dbReference type="AlphaFoldDB" id="A0AAV6KX97"/>
<evidence type="ECO:0000256" key="2">
    <source>
        <dbReference type="SAM" id="SignalP"/>
    </source>
</evidence>
<name>A0AAV6KX97_9ERIC</name>
<dbReference type="EMBL" id="JACTNZ010000003">
    <property type="protein sequence ID" value="KAG5557060.1"/>
    <property type="molecule type" value="Genomic_DNA"/>
</dbReference>
<proteinExistence type="predicted"/>
<comment type="caution">
    <text evidence="3">The sequence shown here is derived from an EMBL/GenBank/DDBJ whole genome shotgun (WGS) entry which is preliminary data.</text>
</comment>
<keyword evidence="4" id="KW-1185">Reference proteome</keyword>
<accession>A0AAV6KX97</accession>
<feature type="signal peptide" evidence="2">
    <location>
        <begin position="1"/>
        <end position="16"/>
    </location>
</feature>
<evidence type="ECO:0000313" key="4">
    <source>
        <dbReference type="Proteomes" id="UP000823749"/>
    </source>
</evidence>
<evidence type="ECO:0000313" key="3">
    <source>
        <dbReference type="EMBL" id="KAG5557060.1"/>
    </source>
</evidence>
<protein>
    <submittedName>
        <fullName evidence="3">Uncharacterized protein</fullName>
    </submittedName>
</protein>
<reference evidence="3" key="1">
    <citation type="submission" date="2020-08" db="EMBL/GenBank/DDBJ databases">
        <title>Plant Genome Project.</title>
        <authorList>
            <person name="Zhang R.-G."/>
        </authorList>
    </citation>
    <scope>NUCLEOTIDE SEQUENCE</scope>
    <source>
        <strain evidence="3">WSP0</strain>
        <tissue evidence="3">Leaf</tissue>
    </source>
</reference>
<feature type="region of interest" description="Disordered" evidence="1">
    <location>
        <begin position="68"/>
        <end position="87"/>
    </location>
</feature>
<organism evidence="3 4">
    <name type="scientific">Rhododendron griersonianum</name>
    <dbReference type="NCBI Taxonomy" id="479676"/>
    <lineage>
        <taxon>Eukaryota</taxon>
        <taxon>Viridiplantae</taxon>
        <taxon>Streptophyta</taxon>
        <taxon>Embryophyta</taxon>
        <taxon>Tracheophyta</taxon>
        <taxon>Spermatophyta</taxon>
        <taxon>Magnoliopsida</taxon>
        <taxon>eudicotyledons</taxon>
        <taxon>Gunneridae</taxon>
        <taxon>Pentapetalae</taxon>
        <taxon>asterids</taxon>
        <taxon>Ericales</taxon>
        <taxon>Ericaceae</taxon>
        <taxon>Ericoideae</taxon>
        <taxon>Rhodoreae</taxon>
        <taxon>Rhododendron</taxon>
    </lineage>
</organism>
<sequence length="263" mass="29614">MALIVLLLLRLPFSVAIRFCIPSLYREASSTWWYSKVRGPVRISDTGSTTQQLKAKVGRTHCQRERNEVRAKRISSSDREESYKDDDYKRARYNKSVNDSDNSYNSDVRVPFTDIPILDEGSLMEMAMELGSKTNENQPCIEVEQVDYNSPEDPIVNPSFDHSLGNTEVFETSKETKLVNSNGVGVSLQSLSKKIKTDAGEIAGESVRNFVVGLLKQIQKHVSLASTSKDLLELRPQITRTLDMVSGIITKSDPGREEVDWFC</sequence>
<keyword evidence="2" id="KW-0732">Signal</keyword>